<evidence type="ECO:0000259" key="12">
    <source>
        <dbReference type="Pfam" id="PF20644"/>
    </source>
</evidence>
<keyword evidence="15" id="KW-1185">Reference proteome</keyword>
<feature type="domain" description="RRN7-type" evidence="11">
    <location>
        <begin position="8"/>
        <end position="35"/>
    </location>
</feature>
<evidence type="ECO:0000256" key="9">
    <source>
        <dbReference type="ARBA" id="ARBA00023242"/>
    </source>
</evidence>
<evidence type="ECO:0000256" key="5">
    <source>
        <dbReference type="ARBA" id="ARBA00022833"/>
    </source>
</evidence>
<gene>
    <name evidence="14" type="ORF">CDL12_18410</name>
</gene>
<evidence type="ECO:0000259" key="11">
    <source>
        <dbReference type="Pfam" id="PF11781"/>
    </source>
</evidence>
<dbReference type="InterPro" id="IPR048538">
    <property type="entry name" value="Rrn7_cyclin_C"/>
</dbReference>
<accession>A0A2G9GUR5</accession>
<dbReference type="GO" id="GO:0008270">
    <property type="term" value="F:zinc ion binding"/>
    <property type="evidence" value="ECO:0007669"/>
    <property type="project" value="UniProtKB-KW"/>
</dbReference>
<dbReference type="PANTHER" id="PTHR31576">
    <property type="entry name" value="TATA BOX-BINDING PROTEIN-ASSOCIATED FACTOR RNA POLYMERASE I SUBUNIT B"/>
    <property type="match status" value="1"/>
</dbReference>
<evidence type="ECO:0000313" key="15">
    <source>
        <dbReference type="Proteomes" id="UP000231279"/>
    </source>
</evidence>
<evidence type="ECO:0000256" key="4">
    <source>
        <dbReference type="ARBA" id="ARBA00022771"/>
    </source>
</evidence>
<reference evidence="15" key="1">
    <citation type="journal article" date="2018" name="Gigascience">
        <title>Genome assembly of the Pink Ipe (Handroanthus impetiginosus, Bignoniaceae), a highly valued, ecologically keystone Neotropical timber forest tree.</title>
        <authorList>
            <person name="Silva-Junior O.B."/>
            <person name="Grattapaglia D."/>
            <person name="Novaes E."/>
            <person name="Collevatti R.G."/>
        </authorList>
    </citation>
    <scope>NUCLEOTIDE SEQUENCE [LARGE SCALE GENOMIC DNA]</scope>
    <source>
        <strain evidence="15">cv. UFG-1</strain>
    </source>
</reference>
<evidence type="ECO:0000256" key="6">
    <source>
        <dbReference type="ARBA" id="ARBA00023015"/>
    </source>
</evidence>
<dbReference type="InterPro" id="IPR021752">
    <property type="entry name" value="TF_Rrn7_Zf"/>
</dbReference>
<feature type="compositionally biased region" description="Polar residues" evidence="10">
    <location>
        <begin position="421"/>
        <end position="431"/>
    </location>
</feature>
<comment type="subcellular location">
    <subcellularLocation>
        <location evidence="1">Nucleus</location>
        <location evidence="1">Nucleolus</location>
    </subcellularLocation>
</comment>
<dbReference type="STRING" id="429701.A0A2G9GUR5"/>
<dbReference type="OrthoDB" id="10069252at2759"/>
<dbReference type="AlphaFoldDB" id="A0A2G9GUR5"/>
<comment type="caution">
    <text evidence="14">The sequence shown here is derived from an EMBL/GenBank/DDBJ whole genome shotgun (WGS) entry which is preliminary data.</text>
</comment>
<dbReference type="InterPro" id="IPR033599">
    <property type="entry name" value="TAF1B/Rrn7"/>
</dbReference>
<keyword evidence="8" id="KW-0804">Transcription</keyword>
<evidence type="ECO:0000256" key="1">
    <source>
        <dbReference type="ARBA" id="ARBA00004604"/>
    </source>
</evidence>
<feature type="domain" description="Rrn7/TAF1B C-terminal cyclin" evidence="13">
    <location>
        <begin position="295"/>
        <end position="386"/>
    </location>
</feature>
<dbReference type="GO" id="GO:0042790">
    <property type="term" value="P:nucleolar large rRNA transcription by RNA polymerase I"/>
    <property type="evidence" value="ECO:0007669"/>
    <property type="project" value="TreeGrafter"/>
</dbReference>
<dbReference type="GO" id="GO:0070860">
    <property type="term" value="C:RNA polymerase I core factor complex"/>
    <property type="evidence" value="ECO:0007669"/>
    <property type="project" value="InterPro"/>
</dbReference>
<feature type="compositionally biased region" description="Basic and acidic residues" evidence="10">
    <location>
        <begin position="544"/>
        <end position="563"/>
    </location>
</feature>
<comment type="similarity">
    <text evidence="2">Belongs to the RRN7/TAF1B family.</text>
</comment>
<dbReference type="Pfam" id="PF20644">
    <property type="entry name" value="Rrn7_cyclin_N"/>
    <property type="match status" value="1"/>
</dbReference>
<protein>
    <submittedName>
        <fullName evidence="14">Uncharacterized protein</fullName>
    </submittedName>
</protein>
<dbReference type="GO" id="GO:0001164">
    <property type="term" value="F:RNA polymerase I core promoter sequence-specific DNA binding"/>
    <property type="evidence" value="ECO:0007669"/>
    <property type="project" value="InterPro"/>
</dbReference>
<dbReference type="PANTHER" id="PTHR31576:SF2">
    <property type="entry name" value="TATA BOX-BINDING PROTEIN-ASSOCIATED FACTOR RNA POLYMERASE I SUBUNIT B"/>
    <property type="match status" value="1"/>
</dbReference>
<keyword evidence="5" id="KW-0862">Zinc</keyword>
<dbReference type="InterPro" id="IPR048540">
    <property type="entry name" value="Rrn7_cyclin_N"/>
</dbReference>
<dbReference type="Pfam" id="PF11781">
    <property type="entry name" value="Zn_ribbon_RRN7"/>
    <property type="match status" value="1"/>
</dbReference>
<evidence type="ECO:0000256" key="10">
    <source>
        <dbReference type="SAM" id="MobiDB-lite"/>
    </source>
</evidence>
<proteinExistence type="inferred from homology"/>
<evidence type="ECO:0000259" key="13">
    <source>
        <dbReference type="Pfam" id="PF20645"/>
    </source>
</evidence>
<keyword evidence="7" id="KW-0238">DNA-binding</keyword>
<dbReference type="EMBL" id="NKXS01003640">
    <property type="protein sequence ID" value="PIN09017.1"/>
    <property type="molecule type" value="Genomic_DNA"/>
</dbReference>
<evidence type="ECO:0000256" key="7">
    <source>
        <dbReference type="ARBA" id="ARBA00023125"/>
    </source>
</evidence>
<feature type="region of interest" description="Disordered" evidence="10">
    <location>
        <begin position="410"/>
        <end position="431"/>
    </location>
</feature>
<evidence type="ECO:0000256" key="8">
    <source>
        <dbReference type="ARBA" id="ARBA00023163"/>
    </source>
</evidence>
<keyword evidence="4" id="KW-0863">Zinc-finger</keyword>
<keyword evidence="3" id="KW-0479">Metal-binding</keyword>
<evidence type="ECO:0000256" key="2">
    <source>
        <dbReference type="ARBA" id="ARBA00006899"/>
    </source>
</evidence>
<organism evidence="14 15">
    <name type="scientific">Handroanthus impetiginosus</name>
    <dbReference type="NCBI Taxonomy" id="429701"/>
    <lineage>
        <taxon>Eukaryota</taxon>
        <taxon>Viridiplantae</taxon>
        <taxon>Streptophyta</taxon>
        <taxon>Embryophyta</taxon>
        <taxon>Tracheophyta</taxon>
        <taxon>Spermatophyta</taxon>
        <taxon>Magnoliopsida</taxon>
        <taxon>eudicotyledons</taxon>
        <taxon>Gunneridae</taxon>
        <taxon>Pentapetalae</taxon>
        <taxon>asterids</taxon>
        <taxon>lamiids</taxon>
        <taxon>Lamiales</taxon>
        <taxon>Bignoniaceae</taxon>
        <taxon>Crescentiina</taxon>
        <taxon>Tabebuia alliance</taxon>
        <taxon>Handroanthus</taxon>
    </lineage>
</organism>
<keyword evidence="6" id="KW-0805">Transcription regulation</keyword>
<feature type="compositionally biased region" description="Polar residues" evidence="10">
    <location>
        <begin position="533"/>
        <end position="543"/>
    </location>
</feature>
<feature type="region of interest" description="Disordered" evidence="10">
    <location>
        <begin position="526"/>
        <end position="563"/>
    </location>
</feature>
<dbReference type="Proteomes" id="UP000231279">
    <property type="component" value="Unassembled WGS sequence"/>
</dbReference>
<keyword evidence="9" id="KW-0539">Nucleus</keyword>
<evidence type="ECO:0000256" key="3">
    <source>
        <dbReference type="ARBA" id="ARBA00022723"/>
    </source>
</evidence>
<sequence>MAGRIERTCPVCGSNVGFTRSDDGYFYCGYCNSQADDIVDTGVDEEQIFSHFTASCNRVRPANAIVAEPISQVKLTTSQFLDHPDIMEDDMKDSIGDGVGPTEPSDFGSSQKNFSYDDYYSEIRSRYLTGLQVMIQMQCQALVEKFNVSPLIIGLVGPLWLRFLASTRIMTDDWADQAVHESEAQTQGEEEEFRPSAKYRSEPVNIHGKRVVYIWYRSLRRTIPISCSLAISFLACHVAREAITPFDMLKWTLQGKLPYFAAFVEIDKQLGARSEACPISASRMFRPIQAISSQKLESMAAKIAQKIGLELPPVNFYAIASRYCKQLSLPTREIIPLACRICEWCMPPELYLTSNEFKIPTRLCVMSILIVTIRILFDINGYGMWESSLSNPNCSSSGIMDKDVESHSHLSMSENADKDSSSNNPDPFNTESDNLYSRLSVVELLQILKAKYNELDDVDAHFCDLEPYLQHCMDVVFSGAQPSYEDPEEERLLELFWHFYQSNKGAGSSGTNNKRPAVVSDGIQKEVTETRGDQSTCSSSQDGDTSHCDRDSDRTSGESHKDKAIRQLKLDMEEKKFSYIPPRVKVKRKDYLHYTRKRKDVYIYAVHADYYLLLRSCARVAQVEIRIMHIAVLILERRLQWLEKRMGLSLHIEPNLNDFCDFFKDESQHLQNAADDPMDLST</sequence>
<evidence type="ECO:0000313" key="14">
    <source>
        <dbReference type="EMBL" id="PIN09017.1"/>
    </source>
</evidence>
<feature type="domain" description="Rrn7/TAF1B N-terminal cyclin" evidence="12">
    <location>
        <begin position="131"/>
        <end position="264"/>
    </location>
</feature>
<dbReference type="Pfam" id="PF20645">
    <property type="entry name" value="Rrn7_cyclin_C"/>
    <property type="match status" value="1"/>
</dbReference>
<name>A0A2G9GUR5_9LAMI</name>